<gene>
    <name evidence="1" type="ORF">LEA_09444</name>
</gene>
<dbReference type="AlphaFoldDB" id="K1U6R5"/>
<dbReference type="InterPro" id="IPR029069">
    <property type="entry name" value="HotDog_dom_sf"/>
</dbReference>
<sequence>ADMEEKDGVMMPILEVHSKYLRPAHYDELITVRISLRELPKARITFEYEIYNEAGELLNTGSTVLGFIHRDTRRPCRAPKGFMELLEKNL</sequence>
<comment type="caution">
    <text evidence="1">The sequence shown here is derived from an EMBL/GenBank/DDBJ whole genome shotgun (WGS) entry which is preliminary data.</text>
</comment>
<accession>K1U6R5</accession>
<name>K1U6R5_9ZZZZ</name>
<reference evidence="1" key="1">
    <citation type="journal article" date="2013" name="Environ. Microbiol.">
        <title>Microbiota from the distal guts of lean and obese adolescents exhibit partial functional redundancy besides clear differences in community structure.</title>
        <authorList>
            <person name="Ferrer M."/>
            <person name="Ruiz A."/>
            <person name="Lanza F."/>
            <person name="Haange S.B."/>
            <person name="Oberbach A."/>
            <person name="Till H."/>
            <person name="Bargiela R."/>
            <person name="Campoy C."/>
            <person name="Segura M.T."/>
            <person name="Richter M."/>
            <person name="von Bergen M."/>
            <person name="Seifert J."/>
            <person name="Suarez A."/>
        </authorList>
    </citation>
    <scope>NUCLEOTIDE SEQUENCE</scope>
</reference>
<dbReference type="EMBL" id="AJWY01006328">
    <property type="protein sequence ID" value="EKC67161.1"/>
    <property type="molecule type" value="Genomic_DNA"/>
</dbReference>
<organism evidence="1">
    <name type="scientific">human gut metagenome</name>
    <dbReference type="NCBI Taxonomy" id="408170"/>
    <lineage>
        <taxon>unclassified sequences</taxon>
        <taxon>metagenomes</taxon>
        <taxon>organismal metagenomes</taxon>
    </lineage>
</organism>
<dbReference type="CDD" id="cd00586">
    <property type="entry name" value="4HBT"/>
    <property type="match status" value="1"/>
</dbReference>
<dbReference type="Pfam" id="PF13279">
    <property type="entry name" value="4HBT_2"/>
    <property type="match status" value="1"/>
</dbReference>
<proteinExistence type="predicted"/>
<feature type="non-terminal residue" evidence="1">
    <location>
        <position position="1"/>
    </location>
</feature>
<evidence type="ECO:0000313" key="1">
    <source>
        <dbReference type="EMBL" id="EKC67161.1"/>
    </source>
</evidence>
<dbReference type="Gene3D" id="3.10.129.10">
    <property type="entry name" value="Hotdog Thioesterase"/>
    <property type="match status" value="1"/>
</dbReference>
<protein>
    <submittedName>
        <fullName evidence="1">Thioesterase superfamily protein</fullName>
    </submittedName>
</protein>
<dbReference type="SUPFAM" id="SSF54637">
    <property type="entry name" value="Thioesterase/thiol ester dehydrase-isomerase"/>
    <property type="match status" value="1"/>
</dbReference>